<reference evidence="6" key="1">
    <citation type="journal article" date="2017" name="Genome Biol.">
        <title>Comparative genomics reveals high biological diversity and specific adaptations in the industrially and medically important fungal genus Aspergillus.</title>
        <authorList>
            <person name="de Vries R.P."/>
            <person name="Riley R."/>
            <person name="Wiebenga A."/>
            <person name="Aguilar-Osorio G."/>
            <person name="Amillis S."/>
            <person name="Uchima C.A."/>
            <person name="Anderluh G."/>
            <person name="Asadollahi M."/>
            <person name="Askin M."/>
            <person name="Barry K."/>
            <person name="Battaglia E."/>
            <person name="Bayram O."/>
            <person name="Benocci T."/>
            <person name="Braus-Stromeyer S.A."/>
            <person name="Caldana C."/>
            <person name="Canovas D."/>
            <person name="Cerqueira G.C."/>
            <person name="Chen F."/>
            <person name="Chen W."/>
            <person name="Choi C."/>
            <person name="Clum A."/>
            <person name="Dos Santos R.A."/>
            <person name="Damasio A.R."/>
            <person name="Diallinas G."/>
            <person name="Emri T."/>
            <person name="Fekete E."/>
            <person name="Flipphi M."/>
            <person name="Freyberg S."/>
            <person name="Gallo A."/>
            <person name="Gournas C."/>
            <person name="Habgood R."/>
            <person name="Hainaut M."/>
            <person name="Harispe M.L."/>
            <person name="Henrissat B."/>
            <person name="Hilden K.S."/>
            <person name="Hope R."/>
            <person name="Hossain A."/>
            <person name="Karabika E."/>
            <person name="Karaffa L."/>
            <person name="Karanyi Z."/>
            <person name="Krasevec N."/>
            <person name="Kuo A."/>
            <person name="Kusch H."/>
            <person name="LaButti K."/>
            <person name="Lagendijk E.L."/>
            <person name="Lapidus A."/>
            <person name="Levasseur A."/>
            <person name="Lindquist E."/>
            <person name="Lipzen A."/>
            <person name="Logrieco A.F."/>
            <person name="MacCabe A."/>
            <person name="Maekelae M.R."/>
            <person name="Malavazi I."/>
            <person name="Melin P."/>
            <person name="Meyer V."/>
            <person name="Mielnichuk N."/>
            <person name="Miskei M."/>
            <person name="Molnar A.P."/>
            <person name="Mule G."/>
            <person name="Ngan C.Y."/>
            <person name="Orejas M."/>
            <person name="Orosz E."/>
            <person name="Ouedraogo J.P."/>
            <person name="Overkamp K.M."/>
            <person name="Park H.-S."/>
            <person name="Perrone G."/>
            <person name="Piumi F."/>
            <person name="Punt P.J."/>
            <person name="Ram A.F."/>
            <person name="Ramon A."/>
            <person name="Rauscher S."/>
            <person name="Record E."/>
            <person name="Riano-Pachon D.M."/>
            <person name="Robert V."/>
            <person name="Roehrig J."/>
            <person name="Ruller R."/>
            <person name="Salamov A."/>
            <person name="Salih N.S."/>
            <person name="Samson R.A."/>
            <person name="Sandor E."/>
            <person name="Sanguinetti M."/>
            <person name="Schuetze T."/>
            <person name="Sepcic K."/>
            <person name="Shelest E."/>
            <person name="Sherlock G."/>
            <person name="Sophianopoulou V."/>
            <person name="Squina F.M."/>
            <person name="Sun H."/>
            <person name="Susca A."/>
            <person name="Todd R.B."/>
            <person name="Tsang A."/>
            <person name="Unkles S.E."/>
            <person name="van de Wiele N."/>
            <person name="van Rossen-Uffink D."/>
            <person name="Oliveira J.V."/>
            <person name="Vesth T.C."/>
            <person name="Visser J."/>
            <person name="Yu J.-H."/>
            <person name="Zhou M."/>
            <person name="Andersen M.R."/>
            <person name="Archer D.B."/>
            <person name="Baker S.E."/>
            <person name="Benoit I."/>
            <person name="Brakhage A.A."/>
            <person name="Braus G.H."/>
            <person name="Fischer R."/>
            <person name="Frisvad J.C."/>
            <person name="Goldman G.H."/>
            <person name="Houbraken J."/>
            <person name="Oakley B."/>
            <person name="Pocsi I."/>
            <person name="Scazzocchio C."/>
            <person name="Seiboth B."/>
            <person name="vanKuyk P.A."/>
            <person name="Wortman J."/>
            <person name="Dyer P.S."/>
            <person name="Grigoriev I.V."/>
        </authorList>
    </citation>
    <scope>NUCLEOTIDE SEQUENCE [LARGE SCALE GENOMIC DNA]</scope>
    <source>
        <strain evidence="6">ITEM 5010</strain>
    </source>
</reference>
<dbReference type="Pfam" id="PF00891">
    <property type="entry name" value="Methyltransf_2"/>
    <property type="match status" value="1"/>
</dbReference>
<dbReference type="OrthoDB" id="1606438at2759"/>
<keyword evidence="3" id="KW-0949">S-adenosyl-L-methionine</keyword>
<dbReference type="InterPro" id="IPR016461">
    <property type="entry name" value="COMT-like"/>
</dbReference>
<evidence type="ECO:0000259" key="4">
    <source>
        <dbReference type="Pfam" id="PF00891"/>
    </source>
</evidence>
<keyword evidence="6" id="KW-1185">Reference proteome</keyword>
<dbReference type="SUPFAM" id="SSF46785">
    <property type="entry name" value="Winged helix' DNA-binding domain"/>
    <property type="match status" value="1"/>
</dbReference>
<dbReference type="PANTHER" id="PTHR43712">
    <property type="entry name" value="PUTATIVE (AFU_ORTHOLOGUE AFUA_4G14580)-RELATED"/>
    <property type="match status" value="1"/>
</dbReference>
<dbReference type="OMA" id="SSHVCKG"/>
<evidence type="ECO:0000256" key="2">
    <source>
        <dbReference type="ARBA" id="ARBA00022679"/>
    </source>
</evidence>
<gene>
    <name evidence="5" type="ORF">ASPCADRAFT_56226</name>
</gene>
<feature type="domain" description="O-methyltransferase C-terminal" evidence="4">
    <location>
        <begin position="172"/>
        <end position="398"/>
    </location>
</feature>
<proteinExistence type="predicted"/>
<protein>
    <recommendedName>
        <fullName evidence="4">O-methyltransferase C-terminal domain-containing protein</fullName>
    </recommendedName>
</protein>
<keyword evidence="2" id="KW-0808">Transferase</keyword>
<dbReference type="InterPro" id="IPR001077">
    <property type="entry name" value="COMT_C"/>
</dbReference>
<keyword evidence="1" id="KW-0489">Methyltransferase</keyword>
<dbReference type="GO" id="GO:0032259">
    <property type="term" value="P:methylation"/>
    <property type="evidence" value="ECO:0007669"/>
    <property type="project" value="UniProtKB-KW"/>
</dbReference>
<dbReference type="InterPro" id="IPR029063">
    <property type="entry name" value="SAM-dependent_MTases_sf"/>
</dbReference>
<dbReference type="VEuPathDB" id="FungiDB:ASPCADRAFT_56226"/>
<dbReference type="AlphaFoldDB" id="A0A1R3RC44"/>
<evidence type="ECO:0000256" key="1">
    <source>
        <dbReference type="ARBA" id="ARBA00022603"/>
    </source>
</evidence>
<dbReference type="InterPro" id="IPR036390">
    <property type="entry name" value="WH_DNA-bd_sf"/>
</dbReference>
<sequence length="428" mass="48124">MSPTITELAAEILTLCSQLEQICNVSGIPPPTLSPDSRTDFWSDSAVTATRTAALGHLDQLTTFLQGPHDYLHEFVSSNWDHGAFYAFLQSETLEHIAEFGQASIHDLSTHSDIPEDKLVRILGLLRCRHIIAEPETGVYTLTAVSSELLKDGDFRAWVEFQLFETRVASAHLADAVSHKPNGYSDGISGFKKGWDMEMYDWHVQNPDKGERFRRAMRGVSRALDPADALLETWIQQHPPVSRTKIVEMGGRYSFASVSLVQKHPGLSFEVRCNSQDFLDRGSAIVPADCRDRILFTHCSSLFDPCPANDQKMVWVYVIRNLFWNWPDRDVIRLLRTIKGGSSSSTRVLVTDGVSPLSGEFPPYEEIAYRRRDITTMAMHNVKQRTQEEWMAVFGGVGAGIQVKTTFERSSHVCKGLWEISFGREDGV</sequence>
<dbReference type="Gene3D" id="3.40.50.150">
    <property type="entry name" value="Vaccinia Virus protein VP39"/>
    <property type="match status" value="1"/>
</dbReference>
<dbReference type="PROSITE" id="PS51683">
    <property type="entry name" value="SAM_OMT_II"/>
    <property type="match status" value="1"/>
</dbReference>
<evidence type="ECO:0000313" key="5">
    <source>
        <dbReference type="EMBL" id="OOF92048.1"/>
    </source>
</evidence>
<dbReference type="Proteomes" id="UP000188318">
    <property type="component" value="Unassembled WGS sequence"/>
</dbReference>
<accession>A0A1R3RC44</accession>
<dbReference type="GO" id="GO:0044550">
    <property type="term" value="P:secondary metabolite biosynthetic process"/>
    <property type="evidence" value="ECO:0007669"/>
    <property type="project" value="UniProtKB-ARBA"/>
</dbReference>
<name>A0A1R3RC44_ASPC5</name>
<dbReference type="SUPFAM" id="SSF53335">
    <property type="entry name" value="S-adenosyl-L-methionine-dependent methyltransferases"/>
    <property type="match status" value="1"/>
</dbReference>
<dbReference type="PANTHER" id="PTHR43712:SF12">
    <property type="entry name" value="STERIGMATOCYSTIN 8-O-METHYLTRANSFERASE"/>
    <property type="match status" value="1"/>
</dbReference>
<dbReference type="EMBL" id="KV907508">
    <property type="protein sequence ID" value="OOF92048.1"/>
    <property type="molecule type" value="Genomic_DNA"/>
</dbReference>
<dbReference type="InterPro" id="IPR036388">
    <property type="entry name" value="WH-like_DNA-bd_sf"/>
</dbReference>
<dbReference type="Gene3D" id="1.10.10.10">
    <property type="entry name" value="Winged helix-like DNA-binding domain superfamily/Winged helix DNA-binding domain"/>
    <property type="match status" value="1"/>
</dbReference>
<evidence type="ECO:0000313" key="6">
    <source>
        <dbReference type="Proteomes" id="UP000188318"/>
    </source>
</evidence>
<organism evidence="5 6">
    <name type="scientific">Aspergillus carbonarius (strain ITEM 5010)</name>
    <dbReference type="NCBI Taxonomy" id="602072"/>
    <lineage>
        <taxon>Eukaryota</taxon>
        <taxon>Fungi</taxon>
        <taxon>Dikarya</taxon>
        <taxon>Ascomycota</taxon>
        <taxon>Pezizomycotina</taxon>
        <taxon>Eurotiomycetes</taxon>
        <taxon>Eurotiomycetidae</taxon>
        <taxon>Eurotiales</taxon>
        <taxon>Aspergillaceae</taxon>
        <taxon>Aspergillus</taxon>
        <taxon>Aspergillus subgen. Circumdati</taxon>
    </lineage>
</organism>
<evidence type="ECO:0000256" key="3">
    <source>
        <dbReference type="ARBA" id="ARBA00022691"/>
    </source>
</evidence>
<dbReference type="GO" id="GO:0008171">
    <property type="term" value="F:O-methyltransferase activity"/>
    <property type="evidence" value="ECO:0007669"/>
    <property type="project" value="InterPro"/>
</dbReference>